<feature type="region of interest" description="Disordered" evidence="1">
    <location>
        <begin position="298"/>
        <end position="394"/>
    </location>
</feature>
<gene>
    <name evidence="2" type="ORF">RF11_02203</name>
</gene>
<keyword evidence="3" id="KW-1185">Reference proteome</keyword>
<evidence type="ECO:0000313" key="3">
    <source>
        <dbReference type="Proteomes" id="UP000031668"/>
    </source>
</evidence>
<dbReference type="Proteomes" id="UP000031668">
    <property type="component" value="Unassembled WGS sequence"/>
</dbReference>
<evidence type="ECO:0000256" key="1">
    <source>
        <dbReference type="SAM" id="MobiDB-lite"/>
    </source>
</evidence>
<feature type="compositionally biased region" description="Polar residues" evidence="1">
    <location>
        <begin position="58"/>
        <end position="67"/>
    </location>
</feature>
<name>A0A0C2MGA0_THEKT</name>
<protein>
    <submittedName>
        <fullName evidence="2">Uncharacterized protein</fullName>
    </submittedName>
</protein>
<evidence type="ECO:0000313" key="2">
    <source>
        <dbReference type="EMBL" id="KII63394.1"/>
    </source>
</evidence>
<dbReference type="AlphaFoldDB" id="A0A0C2MGA0"/>
<feature type="compositionally biased region" description="Basic and acidic residues" evidence="1">
    <location>
        <begin position="324"/>
        <end position="349"/>
    </location>
</feature>
<feature type="region of interest" description="Disordered" evidence="1">
    <location>
        <begin position="58"/>
        <end position="85"/>
    </location>
</feature>
<accession>A0A0C2MGA0</accession>
<sequence>MDDFFMRDYNFGSIILIITDESDSKDDVFSSKSAICFKKGFLKAKTPTDVPEKNLGFQNSVLNSQNPMPRHPVETDDEFEQSGEEKDYLVQQNINDDREFYGSNNHNITYGRSEEIINDIDPEIQEKHVLSDGPVEVHELDEFTDQNAAMESIDLSSQSKDENYKFWPIKDTFHDDQVANDPNDPQEVDESEDFDLPQQSDFDAEETVDNRRNLNQNLGPNVADDDPVYYELEKRLVTNNTHMINEGEGPENDFINDTYVYEPIEKSIAQITYDPENPISENDEIDPDKSDTISADVEADNLGNKTEIEPPIDESVEGLDNEVEQNKLDEPSEPRSRIDDHRISDENLPHGEGNLDEDAQIDAQDSAEGPDESEDTIGGLGQNRNQKIDGSGTE</sequence>
<reference evidence="2 3" key="1">
    <citation type="journal article" date="2014" name="Genome Biol. Evol.">
        <title>The genome of the myxosporean Thelohanellus kitauei shows adaptations to nutrient acquisition within its fish host.</title>
        <authorList>
            <person name="Yang Y."/>
            <person name="Xiong J."/>
            <person name="Zhou Z."/>
            <person name="Huo F."/>
            <person name="Miao W."/>
            <person name="Ran C."/>
            <person name="Liu Y."/>
            <person name="Zhang J."/>
            <person name="Feng J."/>
            <person name="Wang M."/>
            <person name="Wang M."/>
            <person name="Wang L."/>
            <person name="Yao B."/>
        </authorList>
    </citation>
    <scope>NUCLEOTIDE SEQUENCE [LARGE SCALE GENOMIC DNA]</scope>
    <source>
        <strain evidence="2">Wuqing</strain>
    </source>
</reference>
<organism evidence="2 3">
    <name type="scientific">Thelohanellus kitauei</name>
    <name type="common">Myxosporean</name>
    <dbReference type="NCBI Taxonomy" id="669202"/>
    <lineage>
        <taxon>Eukaryota</taxon>
        <taxon>Metazoa</taxon>
        <taxon>Cnidaria</taxon>
        <taxon>Myxozoa</taxon>
        <taxon>Myxosporea</taxon>
        <taxon>Bivalvulida</taxon>
        <taxon>Platysporina</taxon>
        <taxon>Myxobolidae</taxon>
        <taxon>Thelohanellus</taxon>
    </lineage>
</organism>
<comment type="caution">
    <text evidence="2">The sequence shown here is derived from an EMBL/GenBank/DDBJ whole genome shotgun (WGS) entry which is preliminary data.</text>
</comment>
<feature type="compositionally biased region" description="Acidic residues" evidence="1">
    <location>
        <begin position="310"/>
        <end position="323"/>
    </location>
</feature>
<feature type="compositionally biased region" description="Acidic residues" evidence="1">
    <location>
        <begin position="184"/>
        <end position="195"/>
    </location>
</feature>
<dbReference type="EMBL" id="JWZT01004669">
    <property type="protein sequence ID" value="KII63394.1"/>
    <property type="molecule type" value="Genomic_DNA"/>
</dbReference>
<feature type="region of interest" description="Disordered" evidence="1">
    <location>
        <begin position="174"/>
        <end position="225"/>
    </location>
</feature>
<proteinExistence type="predicted"/>